<protein>
    <submittedName>
        <fullName evidence="2">Uncharacterized protein</fullName>
    </submittedName>
</protein>
<name>A0A8X6NSY9_NEPPI</name>
<dbReference type="AlphaFoldDB" id="A0A8X6NSY9"/>
<dbReference type="EMBL" id="BMAW01013006">
    <property type="protein sequence ID" value="GFT31416.1"/>
    <property type="molecule type" value="Genomic_DNA"/>
</dbReference>
<evidence type="ECO:0000313" key="2">
    <source>
        <dbReference type="EMBL" id="GFT31416.1"/>
    </source>
</evidence>
<feature type="region of interest" description="Disordered" evidence="1">
    <location>
        <begin position="1"/>
        <end position="90"/>
    </location>
</feature>
<accession>A0A8X6NSY9</accession>
<feature type="compositionally biased region" description="Basic residues" evidence="1">
    <location>
        <begin position="46"/>
        <end position="57"/>
    </location>
</feature>
<feature type="compositionally biased region" description="Basic and acidic residues" evidence="1">
    <location>
        <begin position="64"/>
        <end position="77"/>
    </location>
</feature>
<organism evidence="2 3">
    <name type="scientific">Nephila pilipes</name>
    <name type="common">Giant wood spider</name>
    <name type="synonym">Nephila maculata</name>
    <dbReference type="NCBI Taxonomy" id="299642"/>
    <lineage>
        <taxon>Eukaryota</taxon>
        <taxon>Metazoa</taxon>
        <taxon>Ecdysozoa</taxon>
        <taxon>Arthropoda</taxon>
        <taxon>Chelicerata</taxon>
        <taxon>Arachnida</taxon>
        <taxon>Araneae</taxon>
        <taxon>Araneomorphae</taxon>
        <taxon>Entelegynae</taxon>
        <taxon>Araneoidea</taxon>
        <taxon>Nephilidae</taxon>
        <taxon>Nephila</taxon>
    </lineage>
</organism>
<evidence type="ECO:0000313" key="3">
    <source>
        <dbReference type="Proteomes" id="UP000887013"/>
    </source>
</evidence>
<gene>
    <name evidence="2" type="ORF">NPIL_562661</name>
</gene>
<sequence>MNVDIYHPRKRDEGVVETDELDGERSRAEQAETQGSKGLAREESSKKKKWQIKRVRSKGSTESCNDHEGPHQSERRLPVRMNRRKRPGTRNITVGIEAEKSDFFSYFDTSHRKQRKVENLTSYENRRIKSLIFRLNYVDTRRIPTNGQVSRSGQRLIFHLLPILMDRCCWTFSQLWTEYPILHQMDTRKDCPRSTIEPSSHPEPDQQN</sequence>
<feature type="compositionally biased region" description="Basic and acidic residues" evidence="1">
    <location>
        <begin position="1"/>
        <end position="14"/>
    </location>
</feature>
<proteinExistence type="predicted"/>
<comment type="caution">
    <text evidence="2">The sequence shown here is derived from an EMBL/GenBank/DDBJ whole genome shotgun (WGS) entry which is preliminary data.</text>
</comment>
<dbReference type="Proteomes" id="UP000887013">
    <property type="component" value="Unassembled WGS sequence"/>
</dbReference>
<evidence type="ECO:0000256" key="1">
    <source>
        <dbReference type="SAM" id="MobiDB-lite"/>
    </source>
</evidence>
<keyword evidence="3" id="KW-1185">Reference proteome</keyword>
<reference evidence="2" key="1">
    <citation type="submission" date="2020-08" db="EMBL/GenBank/DDBJ databases">
        <title>Multicomponent nature underlies the extraordinary mechanical properties of spider dragline silk.</title>
        <authorList>
            <person name="Kono N."/>
            <person name="Nakamura H."/>
            <person name="Mori M."/>
            <person name="Yoshida Y."/>
            <person name="Ohtoshi R."/>
            <person name="Malay A.D."/>
            <person name="Moran D.A.P."/>
            <person name="Tomita M."/>
            <person name="Numata K."/>
            <person name="Arakawa K."/>
        </authorList>
    </citation>
    <scope>NUCLEOTIDE SEQUENCE</scope>
</reference>